<evidence type="ECO:0000313" key="2">
    <source>
        <dbReference type="EMBL" id="AKF06644.1"/>
    </source>
</evidence>
<keyword evidence="2" id="KW-0418">Kinase</keyword>
<gene>
    <name evidence="2" type="ORF">DB32_003793</name>
</gene>
<name>A0A0F6SFB3_9BACT</name>
<dbReference type="EMBL" id="CP011125">
    <property type="protein sequence ID" value="AKF06644.1"/>
    <property type="molecule type" value="Genomic_DNA"/>
</dbReference>
<protein>
    <submittedName>
        <fullName evidence="2">DAG-kinase catalytic domain protein</fullName>
    </submittedName>
</protein>
<dbReference type="InterPro" id="IPR016064">
    <property type="entry name" value="NAD/diacylglycerol_kinase_sf"/>
</dbReference>
<dbReference type="SUPFAM" id="SSF111331">
    <property type="entry name" value="NAD kinase/diacylglycerol kinase-like"/>
    <property type="match status" value="1"/>
</dbReference>
<evidence type="ECO:0000259" key="1">
    <source>
        <dbReference type="PROSITE" id="PS50146"/>
    </source>
</evidence>
<dbReference type="Gene3D" id="2.60.200.40">
    <property type="match status" value="1"/>
</dbReference>
<reference evidence="2 3" key="1">
    <citation type="submission" date="2015-03" db="EMBL/GenBank/DDBJ databases">
        <title>Genome assembly of Sandaracinus amylolyticus DSM 53668.</title>
        <authorList>
            <person name="Sharma G."/>
            <person name="Subramanian S."/>
        </authorList>
    </citation>
    <scope>NUCLEOTIDE SEQUENCE [LARGE SCALE GENOMIC DNA]</scope>
    <source>
        <strain evidence="2 3">DSM 53668</strain>
    </source>
</reference>
<accession>A0A0F6SFB3</accession>
<dbReference type="InterPro" id="IPR017438">
    <property type="entry name" value="ATP-NAD_kinase_N"/>
</dbReference>
<dbReference type="KEGG" id="samy:DB32_003793"/>
<dbReference type="STRING" id="927083.DB32_003793"/>
<feature type="domain" description="DAGKc" evidence="1">
    <location>
        <begin position="1"/>
        <end position="137"/>
    </location>
</feature>
<organism evidence="2 3">
    <name type="scientific">Sandaracinus amylolyticus</name>
    <dbReference type="NCBI Taxonomy" id="927083"/>
    <lineage>
        <taxon>Bacteria</taxon>
        <taxon>Pseudomonadati</taxon>
        <taxon>Myxococcota</taxon>
        <taxon>Polyangia</taxon>
        <taxon>Polyangiales</taxon>
        <taxon>Sandaracinaceae</taxon>
        <taxon>Sandaracinus</taxon>
    </lineage>
</organism>
<dbReference type="InterPro" id="IPR001206">
    <property type="entry name" value="Diacylglycerol_kinase_cat_dom"/>
</dbReference>
<evidence type="ECO:0000313" key="3">
    <source>
        <dbReference type="Proteomes" id="UP000034883"/>
    </source>
</evidence>
<dbReference type="RefSeq" id="WP_053233798.1">
    <property type="nucleotide sequence ID" value="NZ_CP011125.1"/>
</dbReference>
<dbReference type="Proteomes" id="UP000034883">
    <property type="component" value="Chromosome"/>
</dbReference>
<proteinExistence type="predicted"/>
<sequence length="321" mass="34747">MRRIHVVLNPNSRKNRGRDRVARLREILGERGEVHVTSATEAIAPLLERILDDDLACLVSDGGDGALHWALNAALPIVARSKRALPIVLPTNGGTIDFVARKAGVHGRAETLIARLVRAMDRGALETVEVGSLELRGVHVGGTPFQRIGFALAAGGVGQRFFDKYYADREPGAGTIVKVVARTIASLARGGEYARDVFRPHRARVWIDGEEVATTTHGAIHAGAFDVNLGGVFRVFPLARELGALHFQAGAISPAQIVANVPQLVRGGAIRAPEMKDVRGREMVIEVIGDEPLRPVIDGEIYEGLRRLEVRRGPVVRIARI</sequence>
<dbReference type="Gene3D" id="3.40.50.10330">
    <property type="entry name" value="Probable inorganic polyphosphate/atp-NAD kinase, domain 1"/>
    <property type="match status" value="1"/>
</dbReference>
<dbReference type="PROSITE" id="PS50146">
    <property type="entry name" value="DAGK"/>
    <property type="match status" value="1"/>
</dbReference>
<keyword evidence="2" id="KW-0808">Transferase</keyword>
<dbReference type="AlphaFoldDB" id="A0A0F6SFB3"/>
<keyword evidence="3" id="KW-1185">Reference proteome</keyword>
<dbReference type="Pfam" id="PF00781">
    <property type="entry name" value="DAGK_cat"/>
    <property type="match status" value="1"/>
</dbReference>
<dbReference type="OrthoDB" id="5487997at2"/>
<dbReference type="GO" id="GO:0016301">
    <property type="term" value="F:kinase activity"/>
    <property type="evidence" value="ECO:0007669"/>
    <property type="project" value="UniProtKB-KW"/>
</dbReference>